<reference evidence="2" key="1">
    <citation type="submission" date="2015-07" db="EMBL/GenBank/DDBJ databases">
        <title>Genome Of Nitrogen-Fixing Cyanobacterium Nostoc piscinale CENA21 From Solimoes/Amazon River Floodplain Sediments And Comparative Genomics To Uncover Biosynthetic Natural Products Potential.</title>
        <authorList>
            <person name="Leao T.F."/>
            <person name="Leao P.N."/>
            <person name="Guimaraes P.I."/>
            <person name="de Melo A.G.C."/>
            <person name="Ramos R.T.J."/>
            <person name="Silva A."/>
            <person name="Fiore M.F."/>
            <person name="Schneider M.P.C."/>
        </authorList>
    </citation>
    <scope>NUCLEOTIDE SEQUENCE [LARGE SCALE GENOMIC DNA]</scope>
    <source>
        <strain evidence="2">CENA21</strain>
    </source>
</reference>
<dbReference type="EMBL" id="CP012036">
    <property type="protein sequence ID" value="ALF54817.1"/>
    <property type="molecule type" value="Genomic_DNA"/>
</dbReference>
<gene>
    <name evidence="1" type="ORF">ACX27_21465</name>
</gene>
<organism evidence="1 2">
    <name type="scientific">Nostoc piscinale CENA21</name>
    <dbReference type="NCBI Taxonomy" id="224013"/>
    <lineage>
        <taxon>Bacteria</taxon>
        <taxon>Bacillati</taxon>
        <taxon>Cyanobacteriota</taxon>
        <taxon>Cyanophyceae</taxon>
        <taxon>Nostocales</taxon>
        <taxon>Nostocaceae</taxon>
        <taxon>Nostoc</taxon>
    </lineage>
</organism>
<dbReference type="STRING" id="224013.ACX27_21465"/>
<protein>
    <submittedName>
        <fullName evidence="1">Uncharacterized protein</fullName>
    </submittedName>
</protein>
<accession>A0A0M3V651</accession>
<reference evidence="1 2" key="2">
    <citation type="journal article" date="2016" name="Genome Announc.">
        <title>Draft Genome Sequence of the N2-Fixing Cyanobacterium Nostoc piscinale CENA21, Isolated from the Brazilian Amazon Floodplain.</title>
        <authorList>
            <person name="Leao T."/>
            <person name="Guimaraes P.I."/>
            <person name="de Melo A.G."/>
            <person name="Ramos R.T."/>
            <person name="Leao P.N."/>
            <person name="Silva A."/>
            <person name="Fiore M.F."/>
            <person name="Schneider M.P."/>
        </authorList>
    </citation>
    <scope>NUCLEOTIDE SEQUENCE [LARGE SCALE GENOMIC DNA]</scope>
    <source>
        <strain evidence="1 2">CENA21</strain>
    </source>
</reference>
<evidence type="ECO:0000313" key="1">
    <source>
        <dbReference type="EMBL" id="ALF54817.1"/>
    </source>
</evidence>
<dbReference type="KEGG" id="npz:ACX27_21465"/>
<name>A0A0M3V651_9NOSO</name>
<proteinExistence type="predicted"/>
<keyword evidence="2" id="KW-1185">Reference proteome</keyword>
<dbReference type="PATRIC" id="fig|224013.5.peg.5147"/>
<dbReference type="AlphaFoldDB" id="A0A0M3V651"/>
<evidence type="ECO:0000313" key="2">
    <source>
        <dbReference type="Proteomes" id="UP000062645"/>
    </source>
</evidence>
<dbReference type="Proteomes" id="UP000062645">
    <property type="component" value="Chromosome"/>
</dbReference>
<sequence length="105" mass="12272">MQLIGCLVPFIANCLFFLCKKNITDCARLDKITDKLQFFHKNVPMLQINLKKIAGNHVEQSSFTANYHQYYKRSLVDEKALKSRFSPKHNHRLTLQWLSACRNTS</sequence>